<dbReference type="Pfam" id="PF00622">
    <property type="entry name" value="SPRY"/>
    <property type="match status" value="1"/>
</dbReference>
<dbReference type="SMART" id="SM00589">
    <property type="entry name" value="PRY"/>
    <property type="match status" value="1"/>
</dbReference>
<dbReference type="OrthoDB" id="654191at2759"/>
<reference evidence="3" key="1">
    <citation type="thesis" date="2021" institute="BYU ScholarsArchive" country="Provo, UT, USA">
        <title>Applications of and Algorithms for Genome Assembly and Genomic Analyses with an Emphasis on Marine Teleosts.</title>
        <authorList>
            <person name="Pickett B.D."/>
        </authorList>
    </citation>
    <scope>NUCLEOTIDE SEQUENCE</scope>
    <source>
        <strain evidence="3">HI-2016</strain>
    </source>
</reference>
<dbReference type="InterPro" id="IPR001870">
    <property type="entry name" value="B30.2/SPRY"/>
</dbReference>
<dbReference type="InterPro" id="IPR003879">
    <property type="entry name" value="Butyrophylin_SPRY"/>
</dbReference>
<dbReference type="SMART" id="SM00449">
    <property type="entry name" value="SPRY"/>
    <property type="match status" value="1"/>
</dbReference>
<dbReference type="EMBL" id="JAFBMS010000016">
    <property type="protein sequence ID" value="KAG9346210.1"/>
    <property type="molecule type" value="Genomic_DNA"/>
</dbReference>
<gene>
    <name evidence="3" type="ORF">JZ751_008035</name>
</gene>
<sequence>TQTQYTEKQIKAEFEKLHKFLQQEEAARLAALREEEEQKSQMLKDKIEKLTKEIAQCTVEDPELPSGALIDVAKHLGNLPFQVWEKMLEMVQYTPVTFDPNTAGSALMLTDDLTAVTISKEPLDVPGNPERFDPFAGVLGSQGLSSGTHSWEVHVEGRAFWAVGVVKESTNRKGKLSVHQSGGYWAIHLKKGEYSACDRSWTPLKLERKPKRIRVQLDYDKGEVSFYDPSDMSHIHTFKDTFTERLFPFMSPLLNETQACPGPLRICCLNVVIERDVNR</sequence>
<organism evidence="3 4">
    <name type="scientific">Albula glossodonta</name>
    <name type="common">roundjaw bonefish</name>
    <dbReference type="NCBI Taxonomy" id="121402"/>
    <lineage>
        <taxon>Eukaryota</taxon>
        <taxon>Metazoa</taxon>
        <taxon>Chordata</taxon>
        <taxon>Craniata</taxon>
        <taxon>Vertebrata</taxon>
        <taxon>Euteleostomi</taxon>
        <taxon>Actinopterygii</taxon>
        <taxon>Neopterygii</taxon>
        <taxon>Teleostei</taxon>
        <taxon>Albuliformes</taxon>
        <taxon>Albulidae</taxon>
        <taxon>Albula</taxon>
    </lineage>
</organism>
<dbReference type="Pfam" id="PF13765">
    <property type="entry name" value="PRY"/>
    <property type="match status" value="1"/>
</dbReference>
<dbReference type="Gene3D" id="2.60.120.920">
    <property type="match status" value="1"/>
</dbReference>
<dbReference type="InterPro" id="IPR003877">
    <property type="entry name" value="SPRY_dom"/>
</dbReference>
<keyword evidence="4" id="KW-1185">Reference proteome</keyword>
<name>A0A8T2P382_9TELE</name>
<evidence type="ECO:0000259" key="2">
    <source>
        <dbReference type="PROSITE" id="PS50188"/>
    </source>
</evidence>
<feature type="non-terminal residue" evidence="3">
    <location>
        <position position="1"/>
    </location>
</feature>
<dbReference type="InterPro" id="IPR006574">
    <property type="entry name" value="PRY"/>
</dbReference>
<evidence type="ECO:0000256" key="1">
    <source>
        <dbReference type="SAM" id="Coils"/>
    </source>
</evidence>
<dbReference type="CDD" id="cd12893">
    <property type="entry name" value="SPRY_PRY_TRIM35"/>
    <property type="match status" value="1"/>
</dbReference>
<dbReference type="PROSITE" id="PS50188">
    <property type="entry name" value="B302_SPRY"/>
    <property type="match status" value="1"/>
</dbReference>
<dbReference type="SUPFAM" id="SSF49899">
    <property type="entry name" value="Concanavalin A-like lectins/glucanases"/>
    <property type="match status" value="1"/>
</dbReference>
<dbReference type="PRINTS" id="PR01407">
    <property type="entry name" value="BUTYPHLNCDUF"/>
</dbReference>
<dbReference type="InterPro" id="IPR043136">
    <property type="entry name" value="B30.2/SPRY_sf"/>
</dbReference>
<protein>
    <recommendedName>
        <fullName evidence="2">B30.2/SPRY domain-containing protein</fullName>
    </recommendedName>
</protein>
<dbReference type="CDD" id="cd22249">
    <property type="entry name" value="UDM1_RNF168_RNF169-like"/>
    <property type="match status" value="1"/>
</dbReference>
<proteinExistence type="predicted"/>
<keyword evidence="1" id="KW-0175">Coiled coil</keyword>
<comment type="caution">
    <text evidence="3">The sequence shown here is derived from an EMBL/GenBank/DDBJ whole genome shotgun (WGS) entry which is preliminary data.</text>
</comment>
<dbReference type="FunFam" id="2.60.120.920:FF:000004">
    <property type="entry name" value="Butyrophilin subfamily 1 member A1"/>
    <property type="match status" value="1"/>
</dbReference>
<feature type="domain" description="B30.2/SPRY" evidence="2">
    <location>
        <begin position="76"/>
        <end position="266"/>
    </location>
</feature>
<evidence type="ECO:0000313" key="3">
    <source>
        <dbReference type="EMBL" id="KAG9346210.1"/>
    </source>
</evidence>
<dbReference type="InterPro" id="IPR013320">
    <property type="entry name" value="ConA-like_dom_sf"/>
</dbReference>
<evidence type="ECO:0000313" key="4">
    <source>
        <dbReference type="Proteomes" id="UP000824540"/>
    </source>
</evidence>
<dbReference type="InterPro" id="IPR050143">
    <property type="entry name" value="TRIM/RBCC"/>
</dbReference>
<feature type="coiled-coil region" evidence="1">
    <location>
        <begin position="26"/>
        <end position="60"/>
    </location>
</feature>
<dbReference type="Proteomes" id="UP000824540">
    <property type="component" value="Unassembled WGS sequence"/>
</dbReference>
<accession>A0A8T2P382</accession>
<dbReference type="PANTHER" id="PTHR24103">
    <property type="entry name" value="E3 UBIQUITIN-PROTEIN LIGASE TRIM"/>
    <property type="match status" value="1"/>
</dbReference>
<dbReference type="AlphaFoldDB" id="A0A8T2P382"/>